<feature type="domain" description="Peptidase S24/S26A/S26B/S26C" evidence="1">
    <location>
        <begin position="6"/>
        <end position="110"/>
    </location>
</feature>
<dbReference type="AlphaFoldDB" id="A0A9C9NB02"/>
<accession>A0A9C9NB02</accession>
<organism evidence="2 3">
    <name type="scientific">Aurantimonas coralicida</name>
    <dbReference type="NCBI Taxonomy" id="182270"/>
    <lineage>
        <taxon>Bacteria</taxon>
        <taxon>Pseudomonadati</taxon>
        <taxon>Pseudomonadota</taxon>
        <taxon>Alphaproteobacteria</taxon>
        <taxon>Hyphomicrobiales</taxon>
        <taxon>Aurantimonadaceae</taxon>
        <taxon>Aurantimonas</taxon>
    </lineage>
</organism>
<protein>
    <recommendedName>
        <fullName evidence="1">Peptidase S24/S26A/S26B/S26C domain-containing protein</fullName>
    </recommendedName>
</protein>
<evidence type="ECO:0000259" key="1">
    <source>
        <dbReference type="Pfam" id="PF00717"/>
    </source>
</evidence>
<dbReference type="InterPro" id="IPR015927">
    <property type="entry name" value="Peptidase_S24_S26A/B/C"/>
</dbReference>
<dbReference type="InterPro" id="IPR036286">
    <property type="entry name" value="LexA/Signal_pep-like_sf"/>
</dbReference>
<comment type="caution">
    <text evidence="2">The sequence shown here is derived from an EMBL/GenBank/DDBJ whole genome shotgun (WGS) entry which is preliminary data.</text>
</comment>
<dbReference type="SUPFAM" id="SSF51306">
    <property type="entry name" value="LexA/Signal peptidase"/>
    <property type="match status" value="1"/>
</dbReference>
<proteinExistence type="predicted"/>
<dbReference type="Gene3D" id="2.10.109.10">
    <property type="entry name" value="Umud Fragment, subunit A"/>
    <property type="match status" value="1"/>
</dbReference>
<sequence>MDPIYIKGEVRAGHWSQAQEFPADEQEHFYAPAPTHLYPGLYALRVVGPSMDIIFPDKTILMVAPLHEYFGPIETGLFVIAQRVHDGLFETTVKQLEIIDGRYWLWPKSTRPEFISPIEIPPPEDWDTQPPTAGVAEGIYIIAVVVGSYRSEIPS</sequence>
<reference evidence="2" key="1">
    <citation type="journal article" date="2020" name="mSystems">
        <title>Genome- and Community-Level Interaction Insights into Carbon Utilization and Element Cycling Functions of Hydrothermarchaeota in Hydrothermal Sediment.</title>
        <authorList>
            <person name="Zhou Z."/>
            <person name="Liu Y."/>
            <person name="Xu W."/>
            <person name="Pan J."/>
            <person name="Luo Z.H."/>
            <person name="Li M."/>
        </authorList>
    </citation>
    <scope>NUCLEOTIDE SEQUENCE</scope>
    <source>
        <strain evidence="2">HyVt-347</strain>
    </source>
</reference>
<gene>
    <name evidence="2" type="ORF">ENH89_00065</name>
</gene>
<dbReference type="Pfam" id="PF00717">
    <property type="entry name" value="Peptidase_S24"/>
    <property type="match status" value="1"/>
</dbReference>
<dbReference type="Proteomes" id="UP000885680">
    <property type="component" value="Unassembled WGS sequence"/>
</dbReference>
<name>A0A9C9NB02_9HYPH</name>
<evidence type="ECO:0000313" key="3">
    <source>
        <dbReference type="Proteomes" id="UP000885680"/>
    </source>
</evidence>
<dbReference type="EMBL" id="DRGN01000001">
    <property type="protein sequence ID" value="HET98774.1"/>
    <property type="molecule type" value="Genomic_DNA"/>
</dbReference>
<evidence type="ECO:0000313" key="2">
    <source>
        <dbReference type="EMBL" id="HET98774.1"/>
    </source>
</evidence>